<evidence type="ECO:0000313" key="1">
    <source>
        <dbReference type="EMBL" id="KKW42666.1"/>
    </source>
</evidence>
<name>A0A0G1YHG3_9BACT</name>
<gene>
    <name evidence="1" type="ORF">UY92_C0004G0002</name>
</gene>
<dbReference type="EMBL" id="LCRX01000004">
    <property type="protein sequence ID" value="KKW42666.1"/>
    <property type="molecule type" value="Genomic_DNA"/>
</dbReference>
<accession>A0A0G1YHG3</accession>
<organism evidence="1 2">
    <name type="scientific">Candidatus Magasanikbacteria bacterium GW2011_GWA2_56_11</name>
    <dbReference type="NCBI Taxonomy" id="1619044"/>
    <lineage>
        <taxon>Bacteria</taxon>
        <taxon>Candidatus Magasanikiibacteriota</taxon>
    </lineage>
</organism>
<reference evidence="1 2" key="1">
    <citation type="journal article" date="2015" name="Nature">
        <title>rRNA introns, odd ribosomes, and small enigmatic genomes across a large radiation of phyla.</title>
        <authorList>
            <person name="Brown C.T."/>
            <person name="Hug L.A."/>
            <person name="Thomas B.C."/>
            <person name="Sharon I."/>
            <person name="Castelle C.J."/>
            <person name="Singh A."/>
            <person name="Wilkins M.J."/>
            <person name="Williams K.H."/>
            <person name="Banfield J.F."/>
        </authorList>
    </citation>
    <scope>NUCLEOTIDE SEQUENCE [LARGE SCALE GENOMIC DNA]</scope>
</reference>
<dbReference type="Proteomes" id="UP000033870">
    <property type="component" value="Unassembled WGS sequence"/>
</dbReference>
<sequence>MESAGSSESSGIKGWRARLGEHRPAPALAQVVEPATIFLAEGQVVAAVGLHGRSLVVGSSAGGFGPTWTTGADLYVRAILSRHLFLLVPRVNRSARKQKSLPPHGRRVRRSCLIPGYKTKKSYPPGKKPTFFPVPNSTGRIFPGAGWTDHLERATSCREQVGRESWGQIPRLFLIKNFEKN</sequence>
<dbReference type="AlphaFoldDB" id="A0A0G1YHG3"/>
<comment type="caution">
    <text evidence="1">The sequence shown here is derived from an EMBL/GenBank/DDBJ whole genome shotgun (WGS) entry which is preliminary data.</text>
</comment>
<protein>
    <submittedName>
        <fullName evidence="1">Uncharacterized protein</fullName>
    </submittedName>
</protein>
<proteinExistence type="predicted"/>
<evidence type="ECO:0000313" key="2">
    <source>
        <dbReference type="Proteomes" id="UP000033870"/>
    </source>
</evidence>